<dbReference type="InterPro" id="IPR017900">
    <property type="entry name" value="4Fe4S_Fe_S_CS"/>
</dbReference>
<sequence length="209" mass="22523">MPNQVEHPLLDLGLTRLEFLRISGKGLAGITIAPALLSLLGCRQEDINNGNVGLTTTPKGVLVTKRARCTGCHRCEIACTTYNDGSVGSFFSRVKIHRHFYYGDSGIGSGGGLYGDLNFTTDTCRQCKDPECMKVCPIKVIAYNEEQGCITVDDKRCIGCSACTTACPWMMATVNPQIKKSGKCNLCGECVTACPTGALSIIDWKEITV</sequence>
<dbReference type="NCBIfam" id="NF007382">
    <property type="entry name" value="PRK09898.1"/>
    <property type="match status" value="1"/>
</dbReference>
<dbReference type="CDD" id="cd10550">
    <property type="entry name" value="DMSOR_beta_like"/>
    <property type="match status" value="1"/>
</dbReference>
<keyword evidence="1" id="KW-0004">4Fe-4S</keyword>
<name>A0A0G4JV36_9GAMM</name>
<dbReference type="RefSeq" id="WP_048637165.1">
    <property type="nucleotide sequence ID" value="NZ_CGIG01000001.1"/>
</dbReference>
<dbReference type="STRING" id="1109412.BN1221_01985c"/>
<dbReference type="Pfam" id="PF12800">
    <property type="entry name" value="Fer4_4"/>
    <property type="match status" value="1"/>
</dbReference>
<dbReference type="EMBL" id="CGIG01000001">
    <property type="protein sequence ID" value="CPR16280.1"/>
    <property type="molecule type" value="Genomic_DNA"/>
</dbReference>
<dbReference type="Pfam" id="PF13247">
    <property type="entry name" value="Fer4_11"/>
    <property type="match status" value="1"/>
</dbReference>
<evidence type="ECO:0000256" key="4">
    <source>
        <dbReference type="ARBA" id="ARBA00023004"/>
    </source>
</evidence>
<protein>
    <submittedName>
        <fullName evidence="7">Putative oxidoreductase, Fe-S subunit</fullName>
    </submittedName>
</protein>
<evidence type="ECO:0000313" key="7">
    <source>
        <dbReference type="EMBL" id="CPR16280.1"/>
    </source>
</evidence>
<dbReference type="PROSITE" id="PS00198">
    <property type="entry name" value="4FE4S_FER_1"/>
    <property type="match status" value="1"/>
</dbReference>
<reference evidence="9" key="2">
    <citation type="submission" date="2015-01" db="EMBL/GenBank/DDBJ databases">
        <authorList>
            <person name="Paterson Steve"/>
        </authorList>
    </citation>
    <scope>NUCLEOTIDE SEQUENCE [LARGE SCALE GENOMIC DNA]</scope>
    <source>
        <strain evidence="9">OBR1</strain>
    </source>
</reference>
<organism evidence="7 9">
    <name type="scientific">Brenneria goodwinii</name>
    <dbReference type="NCBI Taxonomy" id="1109412"/>
    <lineage>
        <taxon>Bacteria</taxon>
        <taxon>Pseudomonadati</taxon>
        <taxon>Pseudomonadota</taxon>
        <taxon>Gammaproteobacteria</taxon>
        <taxon>Enterobacterales</taxon>
        <taxon>Pectobacteriaceae</taxon>
        <taxon>Brenneria</taxon>
    </lineage>
</organism>
<dbReference type="PANTHER" id="PTHR42859">
    <property type="entry name" value="OXIDOREDUCTASE"/>
    <property type="match status" value="1"/>
</dbReference>
<reference evidence="7" key="1">
    <citation type="submission" date="2015-01" db="EMBL/GenBank/DDBJ databases">
        <authorList>
            <person name="Xiang T."/>
            <person name="Song Y."/>
            <person name="Huang L."/>
            <person name="Wang B."/>
            <person name="Wu P."/>
        </authorList>
    </citation>
    <scope>NUCLEOTIDE SEQUENCE [LARGE SCALE GENOMIC DNA]</scope>
    <source>
        <strain evidence="7">OBR1</strain>
    </source>
</reference>
<dbReference type="GO" id="GO:0046872">
    <property type="term" value="F:metal ion binding"/>
    <property type="evidence" value="ECO:0007669"/>
    <property type="project" value="UniProtKB-KW"/>
</dbReference>
<evidence type="ECO:0000256" key="3">
    <source>
        <dbReference type="ARBA" id="ARBA00022737"/>
    </source>
</evidence>
<dbReference type="GeneID" id="70909208"/>
<feature type="domain" description="4Fe-4S ferredoxin-type" evidence="6">
    <location>
        <begin position="115"/>
        <end position="146"/>
    </location>
</feature>
<evidence type="ECO:0000259" key="6">
    <source>
        <dbReference type="PROSITE" id="PS51379"/>
    </source>
</evidence>
<dbReference type="PANTHER" id="PTHR42859:SF17">
    <property type="entry name" value="ELECTRON TRANSPORT PROTEIN HYDN-RELATED"/>
    <property type="match status" value="1"/>
</dbReference>
<evidence type="ECO:0000256" key="5">
    <source>
        <dbReference type="ARBA" id="ARBA00023014"/>
    </source>
</evidence>
<dbReference type="AlphaFoldDB" id="A0A0G4JV36"/>
<dbReference type="PROSITE" id="PS51379">
    <property type="entry name" value="4FE4S_FER_2"/>
    <property type="match status" value="3"/>
</dbReference>
<accession>A0A0G4JV36</accession>
<dbReference type="Proteomes" id="UP000044377">
    <property type="component" value="Unassembled WGS sequence"/>
</dbReference>
<evidence type="ECO:0000313" key="9">
    <source>
        <dbReference type="Proteomes" id="UP000044377"/>
    </source>
</evidence>
<dbReference type="InterPro" id="IPR017896">
    <property type="entry name" value="4Fe4S_Fe-S-bd"/>
</dbReference>
<keyword evidence="5" id="KW-0411">Iron-sulfur</keyword>
<evidence type="ECO:0000313" key="8">
    <source>
        <dbReference type="EMBL" id="RLM28762.1"/>
    </source>
</evidence>
<keyword evidence="2" id="KW-0479">Metal-binding</keyword>
<evidence type="ECO:0000313" key="10">
    <source>
        <dbReference type="Proteomes" id="UP000285972"/>
    </source>
</evidence>
<feature type="domain" description="4Fe-4S ferredoxin-type" evidence="6">
    <location>
        <begin position="148"/>
        <end position="168"/>
    </location>
</feature>
<keyword evidence="4" id="KW-0408">Iron</keyword>
<keyword evidence="9" id="KW-1185">Reference proteome</keyword>
<evidence type="ECO:0000256" key="2">
    <source>
        <dbReference type="ARBA" id="ARBA00022723"/>
    </source>
</evidence>
<dbReference type="OrthoDB" id="9779457at2"/>
<gene>
    <name evidence="8" type="ORF">BIY26_02660</name>
    <name evidence="7" type="ORF">BN1221_01985c</name>
</gene>
<dbReference type="Gene3D" id="3.30.70.20">
    <property type="match status" value="2"/>
</dbReference>
<dbReference type="KEGG" id="bgj:AWC36_20495"/>
<dbReference type="GO" id="GO:0051539">
    <property type="term" value="F:4 iron, 4 sulfur cluster binding"/>
    <property type="evidence" value="ECO:0007669"/>
    <property type="project" value="UniProtKB-KW"/>
</dbReference>
<feature type="domain" description="4Fe-4S ferredoxin-type" evidence="6">
    <location>
        <begin position="174"/>
        <end position="204"/>
    </location>
</feature>
<proteinExistence type="predicted"/>
<reference evidence="8 10" key="3">
    <citation type="submission" date="2016-09" db="EMBL/GenBank/DDBJ databases">
        <authorList>
            <person name="Doonan J."/>
            <person name="Pachebat J.A."/>
            <person name="Golyshin P.N."/>
            <person name="Denman S."/>
            <person name="Mcdonald J.E."/>
        </authorList>
    </citation>
    <scope>NUCLEOTIDE SEQUENCE [LARGE SCALE GENOMIC DNA]</scope>
    <source>
        <strain evidence="8 10">FRB141</strain>
    </source>
</reference>
<dbReference type="EMBL" id="MJLX01000004">
    <property type="protein sequence ID" value="RLM28762.1"/>
    <property type="molecule type" value="Genomic_DNA"/>
</dbReference>
<keyword evidence="3" id="KW-0677">Repeat</keyword>
<evidence type="ECO:0000256" key="1">
    <source>
        <dbReference type="ARBA" id="ARBA00022485"/>
    </source>
</evidence>
<dbReference type="Proteomes" id="UP000285972">
    <property type="component" value="Unassembled WGS sequence"/>
</dbReference>
<dbReference type="SUPFAM" id="SSF54862">
    <property type="entry name" value="4Fe-4S ferredoxins"/>
    <property type="match status" value="1"/>
</dbReference>
<dbReference type="InterPro" id="IPR050294">
    <property type="entry name" value="RnfB_subfamily"/>
</dbReference>